<organism evidence="2 3">
    <name type="scientific">Candidatus Promineifilum breve</name>
    <dbReference type="NCBI Taxonomy" id="1806508"/>
    <lineage>
        <taxon>Bacteria</taxon>
        <taxon>Bacillati</taxon>
        <taxon>Chloroflexota</taxon>
        <taxon>Ardenticatenia</taxon>
        <taxon>Candidatus Promineifilales</taxon>
        <taxon>Candidatus Promineifilaceae</taxon>
        <taxon>Candidatus Promineifilum</taxon>
    </lineage>
</organism>
<dbReference type="AlphaFoldDB" id="A0A160T399"/>
<dbReference type="Gene3D" id="2.60.40.10">
    <property type="entry name" value="Immunoglobulins"/>
    <property type="match status" value="1"/>
</dbReference>
<keyword evidence="3" id="KW-1185">Reference proteome</keyword>
<evidence type="ECO:0000256" key="1">
    <source>
        <dbReference type="SAM" id="Coils"/>
    </source>
</evidence>
<protein>
    <submittedName>
        <fullName evidence="2">Uncharacterized protein</fullName>
    </submittedName>
</protein>
<gene>
    <name evidence="2" type="ORF">CFX0092_A2588</name>
</gene>
<dbReference type="Proteomes" id="UP000215027">
    <property type="component" value="Chromosome I"/>
</dbReference>
<proteinExistence type="predicted"/>
<accession>A0A160T399</accession>
<keyword evidence="1" id="KW-0175">Coiled coil</keyword>
<dbReference type="InterPro" id="IPR013783">
    <property type="entry name" value="Ig-like_fold"/>
</dbReference>
<dbReference type="RefSeq" id="WP_157913126.1">
    <property type="nucleotide sequence ID" value="NZ_LN890655.1"/>
</dbReference>
<dbReference type="OrthoDB" id="263516at2"/>
<sequence>MKSSPSTATVLILLVLLLVVAAGFVFLFQAELRFRDHLRTLSAENESLQATQAEAELELSAAVATRDAVAADLAAAESDSLTLEGQLVESQQALDALNAEVETLRGQLADVADQQQNEPPVARIVSPLEAEALPAGQPVQIVLVAGDAAGLSALMLDVNGRRFSTYTLDGEKLYARTLNWNAPAEEGEVVLTVTATNLNDVTSAPQSTTVTLVDTEARNATIRAEVEANVIAMRGLEPTTPITPTVLTRDALRQRLENDFAAEITPEESQADVLELSAFDFLAADFDLYAAQLALQSESIGGFYDPETAEFVVVSDGALLDPAAQWTHAHEFVHALQDQHYDLEALTDEALDSEARAAVRALAEGEAELVQSLYLFDNDFFTEEEIEAIRNNTGGEEQADLLNTVPPVLINDMIFPYTAGVDFVVELYREGGFAAIDAAWANPPRSTEHILHPDRYLAGDAPQIVALAPLTATLGAGWELVDEDIMGEFYLRQYLAQQLPASAVGRAAAGWGGDRYAVYHNAAAGALVMALRLVWDTPADAQEFAAAYADYPAALLGVVATPQPDGGNCWVADEVICLAQVESESFIVRAPDEATAAAVMAAIRGN</sequence>
<reference evidence="2" key="1">
    <citation type="submission" date="2016-01" db="EMBL/GenBank/DDBJ databases">
        <authorList>
            <person name="Mcilroy J.S."/>
            <person name="Karst M S."/>
            <person name="Albertsen M."/>
        </authorList>
    </citation>
    <scope>NUCLEOTIDE SEQUENCE</scope>
    <source>
        <strain evidence="2">Cfx-K</strain>
    </source>
</reference>
<name>A0A160T399_9CHLR</name>
<feature type="coiled-coil region" evidence="1">
    <location>
        <begin position="87"/>
        <end position="114"/>
    </location>
</feature>
<evidence type="ECO:0000313" key="2">
    <source>
        <dbReference type="EMBL" id="CUS04466.2"/>
    </source>
</evidence>
<evidence type="ECO:0000313" key="3">
    <source>
        <dbReference type="Proteomes" id="UP000215027"/>
    </source>
</evidence>
<dbReference type="KEGG" id="pbf:CFX0092_A2588"/>
<dbReference type="EMBL" id="LN890655">
    <property type="protein sequence ID" value="CUS04466.2"/>
    <property type="molecule type" value="Genomic_DNA"/>
</dbReference>